<dbReference type="InterPro" id="IPR041497">
    <property type="entry name" value="Thump-like"/>
</dbReference>
<dbReference type="SUPFAM" id="SSF53335">
    <property type="entry name" value="S-adenosyl-L-methionine-dependent methyltransferases"/>
    <property type="match status" value="1"/>
</dbReference>
<dbReference type="EMBL" id="BMIL01000009">
    <property type="protein sequence ID" value="GGC72185.1"/>
    <property type="molecule type" value="Genomic_DNA"/>
</dbReference>
<gene>
    <name evidence="3" type="ORF">GCM10011387_27160</name>
</gene>
<protein>
    <recommendedName>
        <fullName evidence="5">THUMP-like domain-containing protein</fullName>
    </recommendedName>
</protein>
<dbReference type="Proteomes" id="UP000651668">
    <property type="component" value="Unassembled WGS sequence"/>
</dbReference>
<dbReference type="Gene3D" id="1.10.10.1110">
    <property type="entry name" value="Methyltransferase PG1098, N-terminal domain"/>
    <property type="match status" value="1"/>
</dbReference>
<evidence type="ECO:0008006" key="5">
    <source>
        <dbReference type="Google" id="ProtNLM"/>
    </source>
</evidence>
<keyword evidence="4" id="KW-1185">Reference proteome</keyword>
<dbReference type="Gene3D" id="3.40.50.150">
    <property type="entry name" value="Vaccinia Virus protein VP39"/>
    <property type="match status" value="1"/>
</dbReference>
<accession>A0A916XHD5</accession>
<proteinExistence type="predicted"/>
<comment type="caution">
    <text evidence="3">The sequence shown here is derived from an EMBL/GenBank/DDBJ whole genome shotgun (WGS) entry which is preliminary data.</text>
</comment>
<dbReference type="AlphaFoldDB" id="A0A916XHD5"/>
<evidence type="ECO:0000313" key="4">
    <source>
        <dbReference type="Proteomes" id="UP000651668"/>
    </source>
</evidence>
<evidence type="ECO:0000313" key="3">
    <source>
        <dbReference type="EMBL" id="GGC72185.1"/>
    </source>
</evidence>
<evidence type="ECO:0000259" key="2">
    <source>
        <dbReference type="Pfam" id="PF22013"/>
    </source>
</evidence>
<dbReference type="InterPro" id="IPR054168">
    <property type="entry name" value="PG_1098_Fer"/>
</dbReference>
<dbReference type="Pfam" id="PF22013">
    <property type="entry name" value="PG_1098_Fer"/>
    <property type="match status" value="1"/>
</dbReference>
<reference evidence="3" key="1">
    <citation type="journal article" date="2014" name="Int. J. Syst. Evol. Microbiol.">
        <title>Complete genome sequence of Corynebacterium casei LMG S-19264T (=DSM 44701T), isolated from a smear-ripened cheese.</title>
        <authorList>
            <consortium name="US DOE Joint Genome Institute (JGI-PGF)"/>
            <person name="Walter F."/>
            <person name="Albersmeier A."/>
            <person name="Kalinowski J."/>
            <person name="Ruckert C."/>
        </authorList>
    </citation>
    <scope>NUCLEOTIDE SEQUENCE</scope>
    <source>
        <strain evidence="3">CGMCC 1.15343</strain>
    </source>
</reference>
<dbReference type="RefSeq" id="WP_188627467.1">
    <property type="nucleotide sequence ID" value="NZ_BMIL01000009.1"/>
</dbReference>
<dbReference type="InterPro" id="IPR029063">
    <property type="entry name" value="SAM-dependent_MTases_sf"/>
</dbReference>
<reference evidence="3" key="2">
    <citation type="submission" date="2020-09" db="EMBL/GenBank/DDBJ databases">
        <authorList>
            <person name="Sun Q."/>
            <person name="Zhou Y."/>
        </authorList>
    </citation>
    <scope>NUCLEOTIDE SEQUENCE</scope>
    <source>
        <strain evidence="3">CGMCC 1.15343</strain>
    </source>
</reference>
<dbReference type="Pfam" id="PF18096">
    <property type="entry name" value="Thump_like"/>
    <property type="match status" value="1"/>
</dbReference>
<feature type="domain" description="PG-1098 ferredoxin-like" evidence="2">
    <location>
        <begin position="308"/>
        <end position="351"/>
    </location>
</feature>
<feature type="domain" description="THUMP-like" evidence="1">
    <location>
        <begin position="352"/>
        <end position="408"/>
    </location>
</feature>
<evidence type="ECO:0000259" key="1">
    <source>
        <dbReference type="Pfam" id="PF18096"/>
    </source>
</evidence>
<sequence>MNPAILDEAVQHFINTHLKDDVHKLAMSISPFAHVSAQELAGQILAKRRSENKLPSWFNASGIYYPPMISIEQCSSEKTAAYKSSLIEGDHVLDLTGGFGVDCFAFSKKAKKVTHCELIPELSMIAAHNARQLQVSNMEFLNTDGLTFLANTTENFGTIYIDPARRGKSGKVFMLKDCSPNVVEHLDLLLSKAKRLIIKTSPLLDLSAGIDELKHVAEVQIISVKNECKELLFILDAGSNNPHPKITSVTINAQIKKVSFDRSSRNSEPHIDHVTTESNEQANLQLKSDLQIDTSIPWGQAKNNHKRYLYEPDVALLKSGEFNTIGEMFKLKKLDVQSHLYISDQINPEFPGRIFQLSETLTKKELKKQKDLFGNVIVRNYPAKPEDLIKAFKIKPSQDEFLIFTRSQELGYVILKASILQYY</sequence>
<name>A0A916XHD5_9SPHI</name>
<organism evidence="3 4">
    <name type="scientific">Pedobacter quisquiliarum</name>
    <dbReference type="NCBI Taxonomy" id="1834438"/>
    <lineage>
        <taxon>Bacteria</taxon>
        <taxon>Pseudomonadati</taxon>
        <taxon>Bacteroidota</taxon>
        <taxon>Sphingobacteriia</taxon>
        <taxon>Sphingobacteriales</taxon>
        <taxon>Sphingobacteriaceae</taxon>
        <taxon>Pedobacter</taxon>
    </lineage>
</organism>